<evidence type="ECO:0000313" key="2">
    <source>
        <dbReference type="Proteomes" id="UP001330812"/>
    </source>
</evidence>
<protein>
    <submittedName>
        <fullName evidence="1">Uncharacterized protein</fullName>
    </submittedName>
</protein>
<sequence>MLDIARHGPAFLATPNHPHYCTDLHLGDGILAHARELHLEYCDHWPD</sequence>
<organism evidence="1 2">
    <name type="scientific">Amycolatopsis rhabdoformis</name>
    <dbReference type="NCBI Taxonomy" id="1448059"/>
    <lineage>
        <taxon>Bacteria</taxon>
        <taxon>Bacillati</taxon>
        <taxon>Actinomycetota</taxon>
        <taxon>Actinomycetes</taxon>
        <taxon>Pseudonocardiales</taxon>
        <taxon>Pseudonocardiaceae</taxon>
        <taxon>Amycolatopsis</taxon>
    </lineage>
</organism>
<evidence type="ECO:0000313" key="1">
    <source>
        <dbReference type="EMBL" id="WSE32964.1"/>
    </source>
</evidence>
<reference evidence="1 2" key="1">
    <citation type="journal article" date="2015" name="Int. J. Syst. Evol. Microbiol.">
        <title>Amycolatopsis rhabdoformis sp. nov., an actinomycete isolated from a tropical forest soil.</title>
        <authorList>
            <person name="Souza W.R."/>
            <person name="Silva R.E."/>
            <person name="Goodfellow M."/>
            <person name="Busarakam K."/>
            <person name="Figueiro F.S."/>
            <person name="Ferreira D."/>
            <person name="Rodrigues-Filho E."/>
            <person name="Moraes L.A.B."/>
            <person name="Zucchi T.D."/>
        </authorList>
    </citation>
    <scope>NUCLEOTIDE SEQUENCE [LARGE SCALE GENOMIC DNA]</scope>
    <source>
        <strain evidence="1 2">NCIMB 14900</strain>
    </source>
</reference>
<dbReference type="RefSeq" id="WP_326835771.1">
    <property type="nucleotide sequence ID" value="NZ_CP142149.1"/>
</dbReference>
<proteinExistence type="predicted"/>
<gene>
    <name evidence="1" type="ORF">VSH64_12700</name>
</gene>
<keyword evidence="2" id="KW-1185">Reference proteome</keyword>
<accession>A0ABZ1IFS2</accession>
<dbReference type="Proteomes" id="UP001330812">
    <property type="component" value="Chromosome"/>
</dbReference>
<name>A0ABZ1IFS2_9PSEU</name>
<dbReference type="EMBL" id="CP142149">
    <property type="protein sequence ID" value="WSE32964.1"/>
    <property type="molecule type" value="Genomic_DNA"/>
</dbReference>